<sequence length="537" mass="61242">MNRRMNLFEQIKNLWKKIFDLWNSMPRERRFLVGGIAAALIISIVLFAIIAATPHYRLLVAGLSEEEAGTIIQKLEEMNIPYKVSPGGDIYVSDKYNVYELRMKLASEGILGGTRQGFSILSENSFGATSFDKQVKYQIALQQELERSIMTIRGVKDARVHLVLPKYTYYVRGEMAEPRASVLVVLEPGAELTREQVRGIVELVSGAVEGLKPENVRVVDNYSRSLSDMLESDEETFLASSKLELKQQLEKYYENKLKKALESVFGPGRVEVIPDVSLNWTKIETEMKRYEAPARREGLVRSQETETERSQNLPVSGGEVGTESNIPPLSYPSVSGEGTSTYERTHTITNYELNEIYQKILQNHEGEISSLSVAVIIDASSTVLQSNNNWNDVINDLVEKGIGSVTSSASFSVAVAFLPFDRTIERTLQRELEQIQARKRFTMYSLGIAILGFLTFLLMYILIVQIRRIRARKLAEERRRKLEEEIKEVLQEEMKEEKELSPEEKELMELIEELENIFSRSPADIAEIVRLWFFERG</sequence>
<protein>
    <recommendedName>
        <fullName evidence="9">Flagellar M-ring protein</fullName>
    </recommendedName>
</protein>
<evidence type="ECO:0000256" key="3">
    <source>
        <dbReference type="ARBA" id="ARBA00007971"/>
    </source>
</evidence>
<feature type="transmembrane region" description="Helical" evidence="12">
    <location>
        <begin position="31"/>
        <end position="52"/>
    </location>
</feature>
<dbReference type="InterPro" id="IPR045851">
    <property type="entry name" value="AMP-bd_C_sf"/>
</dbReference>
<feature type="region of interest" description="Disordered" evidence="11">
    <location>
        <begin position="294"/>
        <end position="340"/>
    </location>
</feature>
<keyword evidence="6 12" id="KW-1133">Transmembrane helix</keyword>
<dbReference type="GO" id="GO:0005886">
    <property type="term" value="C:plasma membrane"/>
    <property type="evidence" value="ECO:0007669"/>
    <property type="project" value="UniProtKB-SubCell"/>
</dbReference>
<evidence type="ECO:0000256" key="2">
    <source>
        <dbReference type="ARBA" id="ARBA00004651"/>
    </source>
</evidence>
<keyword evidence="5 12" id="KW-0812">Transmembrane</keyword>
<dbReference type="Proteomes" id="UP000000445">
    <property type="component" value="Chromosome"/>
</dbReference>
<comment type="function">
    <text evidence="9">The M ring may be actively involved in energy transduction.</text>
</comment>
<feature type="domain" description="Flagellar M-ring N-terminal" evidence="13">
    <location>
        <begin position="52"/>
        <end position="227"/>
    </location>
</feature>
<comment type="subcellular location">
    <subcellularLocation>
        <location evidence="1 9">Bacterial flagellum basal body</location>
    </subcellularLocation>
    <subcellularLocation>
        <location evidence="2">Cell membrane</location>
        <topology evidence="2">Multi-pass membrane protein</topology>
    </subcellularLocation>
</comment>
<dbReference type="HOGENOM" id="CLU_028108_2_0_0"/>
<dbReference type="Pfam" id="PF08345">
    <property type="entry name" value="YscJ_FliF_C"/>
    <property type="match status" value="1"/>
</dbReference>
<proteinExistence type="inferred from homology"/>
<dbReference type="AlphaFoldDB" id="B9K6Q7"/>
<feature type="coiled-coil region" evidence="10">
    <location>
        <begin position="472"/>
        <end position="500"/>
    </location>
</feature>
<evidence type="ECO:0000256" key="6">
    <source>
        <dbReference type="ARBA" id="ARBA00022989"/>
    </source>
</evidence>
<evidence type="ECO:0000313" key="16">
    <source>
        <dbReference type="Proteomes" id="UP000000445"/>
    </source>
</evidence>
<evidence type="ECO:0000256" key="9">
    <source>
        <dbReference type="PIRNR" id="PIRNR004862"/>
    </source>
</evidence>
<dbReference type="eggNOG" id="COG1766">
    <property type="taxonomic scope" value="Bacteria"/>
</dbReference>
<keyword evidence="16" id="KW-1185">Reference proteome</keyword>
<evidence type="ECO:0000256" key="5">
    <source>
        <dbReference type="ARBA" id="ARBA00022692"/>
    </source>
</evidence>
<gene>
    <name evidence="15" type="ordered locus">CTN_0464</name>
</gene>
<dbReference type="Pfam" id="PF01514">
    <property type="entry name" value="YscJ_FliF"/>
    <property type="match status" value="1"/>
</dbReference>
<feature type="compositionally biased region" description="Basic and acidic residues" evidence="11">
    <location>
        <begin position="294"/>
        <end position="309"/>
    </location>
</feature>
<dbReference type="STRING" id="309803.CTN_0464"/>
<dbReference type="InterPro" id="IPR006182">
    <property type="entry name" value="FliF_N_dom"/>
</dbReference>
<dbReference type="GO" id="GO:0003774">
    <property type="term" value="F:cytoskeletal motor activity"/>
    <property type="evidence" value="ECO:0007669"/>
    <property type="project" value="InterPro"/>
</dbReference>
<feature type="transmembrane region" description="Helical" evidence="12">
    <location>
        <begin position="441"/>
        <end position="463"/>
    </location>
</feature>
<dbReference type="PANTHER" id="PTHR30046:SF0">
    <property type="entry name" value="FLAGELLAR M-RING PROTEIN"/>
    <property type="match status" value="1"/>
</dbReference>
<keyword evidence="7 12" id="KW-0472">Membrane</keyword>
<dbReference type="GO" id="GO:0071973">
    <property type="term" value="P:bacterial-type flagellum-dependent cell motility"/>
    <property type="evidence" value="ECO:0007669"/>
    <property type="project" value="InterPro"/>
</dbReference>
<keyword evidence="8 9" id="KW-0975">Bacterial flagellum</keyword>
<reference evidence="15 16" key="1">
    <citation type="journal article" date="2009" name="Biosci. Biotechnol. Biochem.">
        <title>WeGAS: a web-based microbial genome annotation system.</title>
        <authorList>
            <person name="Lee D."/>
            <person name="Seo H."/>
            <person name="Park C."/>
            <person name="Park K."/>
        </authorList>
    </citation>
    <scope>NUCLEOTIDE SEQUENCE [LARGE SCALE GENOMIC DNA]</scope>
    <source>
        <strain evidence="16">ATCC 49049 / DSM 4359 / NBRC 107923 / NS-E</strain>
    </source>
</reference>
<evidence type="ECO:0000256" key="12">
    <source>
        <dbReference type="SAM" id="Phobius"/>
    </source>
</evidence>
<evidence type="ECO:0000256" key="1">
    <source>
        <dbReference type="ARBA" id="ARBA00004117"/>
    </source>
</evidence>
<keyword evidence="10" id="KW-0175">Coiled coil</keyword>
<dbReference type="InterPro" id="IPR000067">
    <property type="entry name" value="FlgMring_FliF"/>
</dbReference>
<dbReference type="Gene3D" id="3.30.300.30">
    <property type="match status" value="1"/>
</dbReference>
<dbReference type="EMBL" id="CP000916">
    <property type="protein sequence ID" value="ACM22640.1"/>
    <property type="molecule type" value="Genomic_DNA"/>
</dbReference>
<comment type="similarity">
    <text evidence="3 9">Belongs to the FliF family.</text>
</comment>
<evidence type="ECO:0000256" key="10">
    <source>
        <dbReference type="SAM" id="Coils"/>
    </source>
</evidence>
<dbReference type="GO" id="GO:0009431">
    <property type="term" value="C:bacterial-type flagellum basal body, MS ring"/>
    <property type="evidence" value="ECO:0007669"/>
    <property type="project" value="InterPro"/>
</dbReference>
<accession>B9K6Q7</accession>
<evidence type="ECO:0000259" key="13">
    <source>
        <dbReference type="Pfam" id="PF01514"/>
    </source>
</evidence>
<dbReference type="NCBIfam" id="TIGR00206">
    <property type="entry name" value="fliF"/>
    <property type="match status" value="1"/>
</dbReference>
<keyword evidence="15" id="KW-0282">Flagellum</keyword>
<evidence type="ECO:0000256" key="7">
    <source>
        <dbReference type="ARBA" id="ARBA00023136"/>
    </source>
</evidence>
<dbReference type="PANTHER" id="PTHR30046">
    <property type="entry name" value="FLAGELLAR M-RING PROTEIN"/>
    <property type="match status" value="1"/>
</dbReference>
<keyword evidence="15" id="KW-0966">Cell projection</keyword>
<dbReference type="InterPro" id="IPR043427">
    <property type="entry name" value="YscJ/FliF"/>
</dbReference>
<evidence type="ECO:0000256" key="11">
    <source>
        <dbReference type="SAM" id="MobiDB-lite"/>
    </source>
</evidence>
<dbReference type="PIRSF" id="PIRSF004862">
    <property type="entry name" value="FliF"/>
    <property type="match status" value="1"/>
</dbReference>
<evidence type="ECO:0000313" key="15">
    <source>
        <dbReference type="EMBL" id="ACM22640.1"/>
    </source>
</evidence>
<keyword evidence="4" id="KW-1003">Cell membrane</keyword>
<feature type="domain" description="Flagellar M-ring C-terminal" evidence="14">
    <location>
        <begin position="261"/>
        <end position="420"/>
    </location>
</feature>
<feature type="compositionally biased region" description="Polar residues" evidence="11">
    <location>
        <begin position="322"/>
        <end position="340"/>
    </location>
</feature>
<organism evidence="15 16">
    <name type="scientific">Thermotoga neapolitana (strain ATCC 49049 / DSM 4359 / NBRC 107923 / NS-E)</name>
    <dbReference type="NCBI Taxonomy" id="309803"/>
    <lineage>
        <taxon>Bacteria</taxon>
        <taxon>Thermotogati</taxon>
        <taxon>Thermotogota</taxon>
        <taxon>Thermotogae</taxon>
        <taxon>Thermotogales</taxon>
        <taxon>Thermotogaceae</taxon>
        <taxon>Thermotoga</taxon>
    </lineage>
</organism>
<dbReference type="PRINTS" id="PR01009">
    <property type="entry name" value="FLGMRINGFLIF"/>
</dbReference>
<dbReference type="InterPro" id="IPR013556">
    <property type="entry name" value="Flag_M-ring_C"/>
</dbReference>
<evidence type="ECO:0000256" key="8">
    <source>
        <dbReference type="ARBA" id="ARBA00023143"/>
    </source>
</evidence>
<dbReference type="KEGG" id="tna:CTN_0464"/>
<keyword evidence="15" id="KW-0969">Cilium</keyword>
<evidence type="ECO:0000256" key="4">
    <source>
        <dbReference type="ARBA" id="ARBA00022475"/>
    </source>
</evidence>
<evidence type="ECO:0000259" key="14">
    <source>
        <dbReference type="Pfam" id="PF08345"/>
    </source>
</evidence>
<name>B9K6Q7_THENN</name>